<dbReference type="Pfam" id="PF00326">
    <property type="entry name" value="Peptidase_S9"/>
    <property type="match status" value="1"/>
</dbReference>
<dbReference type="GO" id="GO:0008236">
    <property type="term" value="F:serine-type peptidase activity"/>
    <property type="evidence" value="ECO:0007669"/>
    <property type="project" value="InterPro"/>
</dbReference>
<dbReference type="PANTHER" id="PTHR43056">
    <property type="entry name" value="PEPTIDASE S9 PROLYL OLIGOPEPTIDASE"/>
    <property type="match status" value="1"/>
</dbReference>
<dbReference type="SUPFAM" id="SSF53474">
    <property type="entry name" value="alpha/beta-Hydrolases"/>
    <property type="match status" value="1"/>
</dbReference>
<evidence type="ECO:0000313" key="2">
    <source>
        <dbReference type="EMBL" id="CAB4655054.1"/>
    </source>
</evidence>
<evidence type="ECO:0000259" key="1">
    <source>
        <dbReference type="Pfam" id="PF00326"/>
    </source>
</evidence>
<gene>
    <name evidence="2" type="ORF">UFOPK2289_00055</name>
    <name evidence="3" type="ORF">UFOPK2822_00510</name>
    <name evidence="4" type="ORF">UFOPK3346_00772</name>
    <name evidence="5" type="ORF">UFOPK3670_00812</name>
    <name evidence="6" type="ORF">UFOPK4308_00859</name>
</gene>
<name>A0A6J7TYU1_9ZZZZ</name>
<accession>A0A6J7TYU1</accession>
<dbReference type="EMBL" id="CAFBQL010000005">
    <property type="protein sequence ID" value="CAB5058801.1"/>
    <property type="molecule type" value="Genomic_DNA"/>
</dbReference>
<dbReference type="EMBL" id="CAEZZC010000005">
    <property type="protein sequence ID" value="CAB4746089.1"/>
    <property type="molecule type" value="Genomic_DNA"/>
</dbReference>
<dbReference type="EMBL" id="CAEZWT010000001">
    <property type="protein sequence ID" value="CAB4655054.1"/>
    <property type="molecule type" value="Genomic_DNA"/>
</dbReference>
<dbReference type="SUPFAM" id="SSF82171">
    <property type="entry name" value="DPP6 N-terminal domain-like"/>
    <property type="match status" value="1"/>
</dbReference>
<dbReference type="InterPro" id="IPR001375">
    <property type="entry name" value="Peptidase_S9_cat"/>
</dbReference>
<reference evidence="6" key="1">
    <citation type="submission" date="2020-05" db="EMBL/GenBank/DDBJ databases">
        <authorList>
            <person name="Chiriac C."/>
            <person name="Salcher M."/>
            <person name="Ghai R."/>
            <person name="Kavagutti S V."/>
        </authorList>
    </citation>
    <scope>NUCLEOTIDE SEQUENCE</scope>
</reference>
<dbReference type="PANTHER" id="PTHR43056:SF5">
    <property type="entry name" value="PEPTIDASE S9 PROLYL OLIGOPEPTIDASE CATALYTIC DOMAIN-CONTAINING PROTEIN"/>
    <property type="match status" value="1"/>
</dbReference>
<dbReference type="Gene3D" id="3.40.50.1820">
    <property type="entry name" value="alpha/beta hydrolase"/>
    <property type="match status" value="1"/>
</dbReference>
<protein>
    <submittedName>
        <fullName evidence="6">Unannotated protein</fullName>
    </submittedName>
</protein>
<evidence type="ECO:0000313" key="4">
    <source>
        <dbReference type="EMBL" id="CAB4866506.1"/>
    </source>
</evidence>
<organism evidence="6">
    <name type="scientific">freshwater metagenome</name>
    <dbReference type="NCBI Taxonomy" id="449393"/>
    <lineage>
        <taxon>unclassified sequences</taxon>
        <taxon>metagenomes</taxon>
        <taxon>ecological metagenomes</taxon>
    </lineage>
</organism>
<dbReference type="Gene3D" id="2.120.10.30">
    <property type="entry name" value="TolB, C-terminal domain"/>
    <property type="match status" value="1"/>
</dbReference>
<dbReference type="InterPro" id="IPR050585">
    <property type="entry name" value="Xaa-Pro_dipeptidyl-ppase/CocE"/>
</dbReference>
<evidence type="ECO:0000313" key="3">
    <source>
        <dbReference type="EMBL" id="CAB4746089.1"/>
    </source>
</evidence>
<evidence type="ECO:0000313" key="6">
    <source>
        <dbReference type="EMBL" id="CAB5058801.1"/>
    </source>
</evidence>
<dbReference type="GO" id="GO:0006508">
    <property type="term" value="P:proteolysis"/>
    <property type="evidence" value="ECO:0007669"/>
    <property type="project" value="InterPro"/>
</dbReference>
<proteinExistence type="predicted"/>
<feature type="domain" description="Peptidase S9 prolyl oligopeptidase catalytic" evidence="1">
    <location>
        <begin position="417"/>
        <end position="622"/>
    </location>
</feature>
<dbReference type="AlphaFoldDB" id="A0A6J7TYU1"/>
<dbReference type="EMBL" id="CAFBMV010000005">
    <property type="protein sequence ID" value="CAB4923456.1"/>
    <property type="molecule type" value="Genomic_DNA"/>
</dbReference>
<sequence length="627" mass="69224">MQKELKPGSWTSPLSARLLAESGNRNMWSQVVGDDLWWDETRPSESGRTLIVSRKDGDLLKSPWSASSHVHEYGGISWLAISRQGKTLLAFINKDDQRIYLTEPKGDPVPLTPAPPEGEVHRYIEMISVGEEIWCIRERHIAGEVTRDLVAITDSEVRSLDSSSHFYSQPRVSHDGKYLLWICWEHPAMPWDGTEIKVAEISAGQLFNVGVLAGGLEESCLSPEWSSRNEIYYISDKSGWWNLWSVDLDAKKTHLITDESEWGGPLWQLGMRTLTVLPDDSVISIHGAVDNRKIVLVDPKTRECKDLSSELTDFKPSISAGNGKAYAFGGSGKIIQQLIEIDLATFALSSIVATTHPPIDSKYFPTPHEITAKRSDGRDVFAILHPAHHPDFSPSEKVPLIVVVHGGPTANHSATLDMEYAYFTSRGFSVVDVNYGGSTGYGRDYRNLLRGQWGVVDYEDVIAVVDTLIESGSVDPQKVLIRGGSAGGFTVLNALVHSKKFAAGASYYGVADVTALAADTHDFESRYLDSMIGRFPEDIDLYIERSPLTHAENLTSPLIIFQGLDDAVVPPSQSEAFRDICVAIGIKHRYISYEGEGHGFRQATSIISSIEAELTFYGEVLGFIPAL</sequence>
<evidence type="ECO:0000313" key="5">
    <source>
        <dbReference type="EMBL" id="CAB4923456.1"/>
    </source>
</evidence>
<dbReference type="EMBL" id="CAFBLE010000005">
    <property type="protein sequence ID" value="CAB4866506.1"/>
    <property type="molecule type" value="Genomic_DNA"/>
</dbReference>
<dbReference type="InterPro" id="IPR011042">
    <property type="entry name" value="6-blade_b-propeller_TolB-like"/>
</dbReference>
<dbReference type="InterPro" id="IPR029058">
    <property type="entry name" value="AB_hydrolase_fold"/>
</dbReference>